<keyword evidence="4" id="KW-1185">Reference proteome</keyword>
<gene>
    <name evidence="3" type="ORF">EDC35_10339</name>
</gene>
<dbReference type="RefSeq" id="WP_132976360.1">
    <property type="nucleotide sequence ID" value="NZ_SMAO01000003.1"/>
</dbReference>
<evidence type="ECO:0000313" key="4">
    <source>
        <dbReference type="Proteomes" id="UP000295717"/>
    </source>
</evidence>
<comment type="similarity">
    <text evidence="1">Belongs to the YggT family.</text>
</comment>
<feature type="transmembrane region" description="Helical" evidence="2">
    <location>
        <begin position="69"/>
        <end position="90"/>
    </location>
</feature>
<sequence length="191" mass="21171">MTGSYLIDPLVFLIQTLFGLYAAVVAIRFLLQWARADFYNPISQFVVKVTTPVLRPLRQIIPGYGGMDLAALVLVWLLTAVELAILGLLLGVDRFPLLALGWAVPAVVELFINLFLFAVLIRVVLSWVNPDPYNPAVSLLARLTDPIMRPAMRVIRPIGGIDLSPMLVMISLVLLNMLLIPPLRWLVGSPF</sequence>
<dbReference type="Pfam" id="PF02325">
    <property type="entry name" value="CCB3_YggT"/>
    <property type="match status" value="2"/>
</dbReference>
<evidence type="ECO:0000256" key="2">
    <source>
        <dbReference type="SAM" id="Phobius"/>
    </source>
</evidence>
<accession>A0A4R3N1I9</accession>
<evidence type="ECO:0000256" key="1">
    <source>
        <dbReference type="ARBA" id="ARBA00010894"/>
    </source>
</evidence>
<dbReference type="PANTHER" id="PTHR33219">
    <property type="entry name" value="YLMG HOMOLOG PROTEIN 2, CHLOROPLASTIC"/>
    <property type="match status" value="1"/>
</dbReference>
<proteinExistence type="inferred from homology"/>
<protein>
    <submittedName>
        <fullName evidence="3">YggT family protein</fullName>
    </submittedName>
</protein>
<dbReference type="Proteomes" id="UP000295717">
    <property type="component" value="Unassembled WGS sequence"/>
</dbReference>
<dbReference type="AlphaFoldDB" id="A0A4R3N1I9"/>
<feature type="transmembrane region" description="Helical" evidence="2">
    <location>
        <begin position="158"/>
        <end position="180"/>
    </location>
</feature>
<reference evidence="3 4" key="1">
    <citation type="submission" date="2019-03" db="EMBL/GenBank/DDBJ databases">
        <title>Genomic Encyclopedia of Type Strains, Phase IV (KMG-IV): sequencing the most valuable type-strain genomes for metagenomic binning, comparative biology and taxonomic classification.</title>
        <authorList>
            <person name="Goeker M."/>
        </authorList>
    </citation>
    <scope>NUCLEOTIDE SEQUENCE [LARGE SCALE GENOMIC DNA]</scope>
    <source>
        <strain evidence="3 4">DSM 13587</strain>
    </source>
</reference>
<dbReference type="EMBL" id="SMAO01000003">
    <property type="protein sequence ID" value="TCT21941.1"/>
    <property type="molecule type" value="Genomic_DNA"/>
</dbReference>
<dbReference type="PANTHER" id="PTHR33219:SF14">
    <property type="entry name" value="PROTEIN COFACTOR ASSEMBLY OF COMPLEX C SUBUNIT B CCB3, CHLOROPLASTIC-RELATED"/>
    <property type="match status" value="1"/>
</dbReference>
<feature type="transmembrane region" description="Helical" evidence="2">
    <location>
        <begin position="12"/>
        <end position="31"/>
    </location>
</feature>
<keyword evidence="2" id="KW-0472">Membrane</keyword>
<keyword evidence="2" id="KW-0812">Transmembrane</keyword>
<keyword evidence="2" id="KW-1133">Transmembrane helix</keyword>
<evidence type="ECO:0000313" key="3">
    <source>
        <dbReference type="EMBL" id="TCT21941.1"/>
    </source>
</evidence>
<name>A0A4R3N1I9_9GAMM</name>
<organism evidence="3 4">
    <name type="scientific">Thiobaca trueperi</name>
    <dbReference type="NCBI Taxonomy" id="127458"/>
    <lineage>
        <taxon>Bacteria</taxon>
        <taxon>Pseudomonadati</taxon>
        <taxon>Pseudomonadota</taxon>
        <taxon>Gammaproteobacteria</taxon>
        <taxon>Chromatiales</taxon>
        <taxon>Chromatiaceae</taxon>
        <taxon>Thiobaca</taxon>
    </lineage>
</organism>
<dbReference type="OrthoDB" id="9806665at2"/>
<comment type="caution">
    <text evidence="3">The sequence shown here is derived from an EMBL/GenBank/DDBJ whole genome shotgun (WGS) entry which is preliminary data.</text>
</comment>
<feature type="transmembrane region" description="Helical" evidence="2">
    <location>
        <begin position="102"/>
        <end position="125"/>
    </location>
</feature>
<dbReference type="InterPro" id="IPR003425">
    <property type="entry name" value="CCB3/YggT"/>
</dbReference>
<dbReference type="GO" id="GO:0016020">
    <property type="term" value="C:membrane"/>
    <property type="evidence" value="ECO:0007669"/>
    <property type="project" value="InterPro"/>
</dbReference>